<organism evidence="1 2">
    <name type="scientific">Lipomyces orientalis</name>
    <dbReference type="NCBI Taxonomy" id="1233043"/>
    <lineage>
        <taxon>Eukaryota</taxon>
        <taxon>Fungi</taxon>
        <taxon>Dikarya</taxon>
        <taxon>Ascomycota</taxon>
        <taxon>Saccharomycotina</taxon>
        <taxon>Lipomycetes</taxon>
        <taxon>Lipomycetales</taxon>
        <taxon>Lipomycetaceae</taxon>
        <taxon>Lipomyces</taxon>
    </lineage>
</organism>
<name>A0ACC3TFV5_9ASCO</name>
<comment type="caution">
    <text evidence="1">The sequence shown here is derived from an EMBL/GenBank/DDBJ whole genome shotgun (WGS) entry which is preliminary data.</text>
</comment>
<sequence>MPPAADRPHDLGATIPPWQADSEVSGCPICHRPFTLFYRRHHCRICGRVICGTCSSSYIPYPPGTYVLSPYQRYPEPAGALLRTCDDCIREPESASGSSSSYSSFPSADAVSRTSQFPSILYPQSRQTQLSPPSSLFSKGAIISTTTSSAVSFSPSSSAGSSEFVPRRTTTSGSRRLHSRHRLSQSSLSQSPSQRLESTAMAPMAPSASSSNQATAVQTPLPEVKSASSRLTSAFRFVGYGSSRSSSVPPPEAVPSTSSSGTSNSKSSTVESTMPIDAQSQMSSQGRTGFRLLRREIPETDDNDEYTCPICGFKLSNLKTEEESEAHVNNCLTNATFNGSPDQQRRRNRMVVYKLPESQVGKECVICFEEFEKDDLVARLECLCVYHRKCIKAWFDKKGVGECPIHTVQV</sequence>
<reference evidence="2" key="1">
    <citation type="journal article" date="2024" name="Front. Bioeng. Biotechnol.">
        <title>Genome-scale model development and genomic sequencing of the oleaginous clade Lipomyces.</title>
        <authorList>
            <person name="Czajka J.J."/>
            <person name="Han Y."/>
            <person name="Kim J."/>
            <person name="Mondo S.J."/>
            <person name="Hofstad B.A."/>
            <person name="Robles A."/>
            <person name="Haridas S."/>
            <person name="Riley R."/>
            <person name="LaButti K."/>
            <person name="Pangilinan J."/>
            <person name="Andreopoulos W."/>
            <person name="Lipzen A."/>
            <person name="Yan J."/>
            <person name="Wang M."/>
            <person name="Ng V."/>
            <person name="Grigoriev I.V."/>
            <person name="Spatafora J.W."/>
            <person name="Magnuson J.K."/>
            <person name="Baker S.E."/>
            <person name="Pomraning K.R."/>
        </authorList>
    </citation>
    <scope>NUCLEOTIDE SEQUENCE [LARGE SCALE GENOMIC DNA]</scope>
    <source>
        <strain evidence="2">CBS 10300</strain>
    </source>
</reference>
<evidence type="ECO:0000313" key="2">
    <source>
        <dbReference type="Proteomes" id="UP001489719"/>
    </source>
</evidence>
<gene>
    <name evidence="1" type="ORF">V1517DRAFT_331561</name>
</gene>
<dbReference type="EMBL" id="MU970165">
    <property type="protein sequence ID" value="KAK9319751.1"/>
    <property type="molecule type" value="Genomic_DNA"/>
</dbReference>
<keyword evidence="2" id="KW-1185">Reference proteome</keyword>
<proteinExistence type="predicted"/>
<protein>
    <submittedName>
        <fullName evidence="1">FYVE zinc finger-domain-containing protein</fullName>
    </submittedName>
</protein>
<evidence type="ECO:0000313" key="1">
    <source>
        <dbReference type="EMBL" id="KAK9319751.1"/>
    </source>
</evidence>
<dbReference type="Proteomes" id="UP001489719">
    <property type="component" value="Unassembled WGS sequence"/>
</dbReference>
<accession>A0ACC3TFV5</accession>